<name>A0ABX3P2D4_9BACT</name>
<accession>A0ABX3P2D4</accession>
<evidence type="ECO:0008006" key="3">
    <source>
        <dbReference type="Google" id="ProtNLM"/>
    </source>
</evidence>
<dbReference type="Gene3D" id="3.40.390.70">
    <property type="match status" value="1"/>
</dbReference>
<comment type="caution">
    <text evidence="1">The sequence shown here is derived from an EMBL/GenBank/DDBJ whole genome shotgun (WGS) entry which is preliminary data.</text>
</comment>
<evidence type="ECO:0000313" key="1">
    <source>
        <dbReference type="EMBL" id="OQP52238.1"/>
    </source>
</evidence>
<reference evidence="1 2" key="1">
    <citation type="submission" date="2016-04" db="EMBL/GenBank/DDBJ databases">
        <authorList>
            <person name="Chen L."/>
            <person name="Zhuang W."/>
            <person name="Wang G."/>
        </authorList>
    </citation>
    <scope>NUCLEOTIDE SEQUENCE [LARGE SCALE GENOMIC DNA]</scope>
    <source>
        <strain evidence="2">GR20</strain>
    </source>
</reference>
<evidence type="ECO:0000313" key="2">
    <source>
        <dbReference type="Proteomes" id="UP000192277"/>
    </source>
</evidence>
<gene>
    <name evidence="1" type="ORF">A4D02_23885</name>
</gene>
<keyword evidence="2" id="KW-1185">Reference proteome</keyword>
<dbReference type="Pfam" id="PF15890">
    <property type="entry name" value="Peptidase_Mx1"/>
    <property type="match status" value="1"/>
</dbReference>
<protein>
    <recommendedName>
        <fullName evidence="3">Substrate import-associated zinc metallohydrolase lipoprotein</fullName>
    </recommendedName>
</protein>
<dbReference type="EMBL" id="LWBO01000004">
    <property type="protein sequence ID" value="OQP52238.1"/>
    <property type="molecule type" value="Genomic_DNA"/>
</dbReference>
<proteinExistence type="predicted"/>
<dbReference type="InterPro" id="IPR030890">
    <property type="entry name" value="LP_HExxH_w_TonB"/>
</dbReference>
<organism evidence="1 2">
    <name type="scientific">Niastella koreensis</name>
    <dbReference type="NCBI Taxonomy" id="354356"/>
    <lineage>
        <taxon>Bacteria</taxon>
        <taxon>Pseudomonadati</taxon>
        <taxon>Bacteroidota</taxon>
        <taxon>Chitinophagia</taxon>
        <taxon>Chitinophagales</taxon>
        <taxon>Chitinophagaceae</taxon>
        <taxon>Niastella</taxon>
    </lineage>
</organism>
<dbReference type="RefSeq" id="WP_014220283.1">
    <property type="nucleotide sequence ID" value="NZ_LWBO01000004.1"/>
</dbReference>
<dbReference type="NCBIfam" id="TIGR04549">
    <property type="entry name" value="LP_HExxH_w_tonB"/>
    <property type="match status" value="1"/>
</dbReference>
<sequence>MTLKNILYTGMYGLLLMNAASCRKSSALDVDMSKYIVDNPAQTDLDSWITDNLTNPYNIQLQYRYERDLLGDVGKDVSPVKLDKVQPTAQAIINIFLKTYEKVAGVAFIKTYTPKQFVLFGSPAYNTDGTLTLGSADGGRRVILYDLNNLDFSDPAQVSTKMFTIHHEFTHILNQTIAIPPDFLQVTKSDYMLDWTNGTNTEAVAKSLGFVSRYARQDVNEDFAETVASLLIKGQLWFDSYAKSAGADGQTKLKQKEALVVDYFRQYFNINFRELQYEVGKVLRVTYNDKTRGFMYAWQNKLLANSLVVDFNQPYYAQFGQSAKFTTIYNQVKAGLATVGYTPVSFNVVFVSPTVIQMQHTLANSAGAAVAWYDYNITINANGEITFTKFDNGSTAPQYVAGRTALPAFVPLNNYLATKLFKADWMPAAATDGGSYYLKFAGFYVSNEPDNYFYGKF</sequence>
<dbReference type="Proteomes" id="UP000192277">
    <property type="component" value="Unassembled WGS sequence"/>
</dbReference>